<organism evidence="2 3">
    <name type="scientific">Penstemon smallii</name>
    <dbReference type="NCBI Taxonomy" id="265156"/>
    <lineage>
        <taxon>Eukaryota</taxon>
        <taxon>Viridiplantae</taxon>
        <taxon>Streptophyta</taxon>
        <taxon>Embryophyta</taxon>
        <taxon>Tracheophyta</taxon>
        <taxon>Spermatophyta</taxon>
        <taxon>Magnoliopsida</taxon>
        <taxon>eudicotyledons</taxon>
        <taxon>Gunneridae</taxon>
        <taxon>Pentapetalae</taxon>
        <taxon>asterids</taxon>
        <taxon>lamiids</taxon>
        <taxon>Lamiales</taxon>
        <taxon>Plantaginaceae</taxon>
        <taxon>Cheloneae</taxon>
        <taxon>Penstemon</taxon>
    </lineage>
</organism>
<gene>
    <name evidence="2" type="ORF">ACJIZ3_014199</name>
</gene>
<evidence type="ECO:0000313" key="3">
    <source>
        <dbReference type="Proteomes" id="UP001634393"/>
    </source>
</evidence>
<dbReference type="PANTHER" id="PTHR46137">
    <property type="entry name" value="OS05G0310600 PROTEIN"/>
    <property type="match status" value="1"/>
</dbReference>
<comment type="caution">
    <text evidence="2">The sequence shown here is derived from an EMBL/GenBank/DDBJ whole genome shotgun (WGS) entry which is preliminary data.</text>
</comment>
<dbReference type="Gene3D" id="3.90.1720.10">
    <property type="entry name" value="endopeptidase domain like (from Nostoc punctiforme)"/>
    <property type="match status" value="1"/>
</dbReference>
<keyword evidence="3" id="KW-1185">Reference proteome</keyword>
<dbReference type="EMBL" id="JBJXBP010000008">
    <property type="protein sequence ID" value="KAL3812931.1"/>
    <property type="molecule type" value="Genomic_DNA"/>
</dbReference>
<accession>A0ABD3RM63</accession>
<dbReference type="AlphaFoldDB" id="A0ABD3RM63"/>
<reference evidence="2 3" key="1">
    <citation type="submission" date="2024-12" db="EMBL/GenBank/DDBJ databases">
        <title>The unique morphological basis and parallel evolutionary history of personate flowers in Penstemon.</title>
        <authorList>
            <person name="Depatie T.H."/>
            <person name="Wessinger C.A."/>
        </authorList>
    </citation>
    <scope>NUCLEOTIDE SEQUENCE [LARGE SCALE GENOMIC DNA]</scope>
    <source>
        <strain evidence="2">WTNN_2</strain>
        <tissue evidence="2">Leaf</tissue>
    </source>
</reference>
<dbReference type="InterPro" id="IPR007053">
    <property type="entry name" value="LRAT_dom"/>
</dbReference>
<evidence type="ECO:0000259" key="1">
    <source>
        <dbReference type="PROSITE" id="PS51934"/>
    </source>
</evidence>
<dbReference type="Pfam" id="PF04970">
    <property type="entry name" value="LRAT"/>
    <property type="match status" value="1"/>
</dbReference>
<proteinExistence type="predicted"/>
<feature type="domain" description="LRAT" evidence="1">
    <location>
        <begin position="20"/>
        <end position="166"/>
    </location>
</feature>
<evidence type="ECO:0000313" key="2">
    <source>
        <dbReference type="EMBL" id="KAL3812931.1"/>
    </source>
</evidence>
<name>A0ABD3RM63_9LAMI</name>
<dbReference type="PROSITE" id="PS51934">
    <property type="entry name" value="LRAT"/>
    <property type="match status" value="1"/>
</dbReference>
<sequence length="236" mass="26050">MGLLSHRVERSDIVAGDHIYSWRTSFLYAHHGIYVGENMVVHFTNDRSSFVTCTSSSASIKCDSKTTCSNPNCGFKKQDNGVKISCLDCFLGTGSLCLYQYDVAWYYLIAKIRGGTCTTAKSDPPEIVVKRAMDLLDHGFGEFVLLENNCEDFALYCKTGRFKITGSSQVSSFARVPTIAAAGFFFSGPVALATAAATYSFGRYSDDSCYRDHGVEVPVEELAMFRANVKRSMKKD</sequence>
<dbReference type="Proteomes" id="UP001634393">
    <property type="component" value="Unassembled WGS sequence"/>
</dbReference>
<protein>
    <recommendedName>
        <fullName evidence="1">LRAT domain-containing protein</fullName>
    </recommendedName>
</protein>
<dbReference type="PANTHER" id="PTHR46137:SF7">
    <property type="entry name" value="LRAT DOMAIN-CONTAINING PROTEIN"/>
    <property type="match status" value="1"/>
</dbReference>